<evidence type="ECO:0008006" key="5">
    <source>
        <dbReference type="Google" id="ProtNLM"/>
    </source>
</evidence>
<dbReference type="Proteomes" id="UP000215596">
    <property type="component" value="Unassembled WGS sequence"/>
</dbReference>
<keyword evidence="2" id="KW-1133">Transmembrane helix</keyword>
<dbReference type="OrthoDB" id="1682562at2"/>
<reference evidence="3 4" key="1">
    <citation type="submission" date="2017-07" db="EMBL/GenBank/DDBJ databases">
        <title>Isolation and whole genome analysis of endospore-forming bacteria from heroin.</title>
        <authorList>
            <person name="Kalinowski J."/>
            <person name="Ahrens B."/>
            <person name="Al-Dilaimi A."/>
            <person name="Winkler A."/>
            <person name="Wibberg D."/>
            <person name="Schleenbecker U."/>
            <person name="Ruckert C."/>
            <person name="Wolfel R."/>
            <person name="Grass G."/>
        </authorList>
    </citation>
    <scope>NUCLEOTIDE SEQUENCE [LARGE SCALE GENOMIC DNA]</scope>
    <source>
        <strain evidence="3 4">7537-G1</strain>
    </source>
</reference>
<organism evidence="3 4">
    <name type="scientific">Paenibacillus campinasensis</name>
    <dbReference type="NCBI Taxonomy" id="66347"/>
    <lineage>
        <taxon>Bacteria</taxon>
        <taxon>Bacillati</taxon>
        <taxon>Bacillota</taxon>
        <taxon>Bacilli</taxon>
        <taxon>Bacillales</taxon>
        <taxon>Paenibacillaceae</taxon>
        <taxon>Paenibacillus</taxon>
    </lineage>
</organism>
<evidence type="ECO:0000313" key="4">
    <source>
        <dbReference type="Proteomes" id="UP000215596"/>
    </source>
</evidence>
<accession>A0A268ES57</accession>
<evidence type="ECO:0000256" key="2">
    <source>
        <dbReference type="SAM" id="Phobius"/>
    </source>
</evidence>
<name>A0A268ES57_9BACL</name>
<keyword evidence="2" id="KW-0812">Transmembrane</keyword>
<proteinExistence type="predicted"/>
<gene>
    <name evidence="3" type="ORF">CHH67_13495</name>
</gene>
<sequence length="185" mass="20704">MYPWIYIVLLGVAALLYAWLLPKRQDGSGAEQGIVKEVESTLETYMLEIQNENEQLVELVGQMKEDHKVKLLSQQEQIKELRASMIDMERRLSESEARLQTAEAAVSAAAANYRALEEERGAVEGPEVLAEETSPPPVPSIKQRYAELFDLYDQGKSIDSIAKSLGLQRGEVQVIIQLAKQEESA</sequence>
<evidence type="ECO:0000256" key="1">
    <source>
        <dbReference type="SAM" id="Coils"/>
    </source>
</evidence>
<dbReference type="RefSeq" id="WP_095265714.1">
    <property type="nucleotide sequence ID" value="NZ_NPBY01000043.1"/>
</dbReference>
<comment type="caution">
    <text evidence="3">The sequence shown here is derived from an EMBL/GenBank/DDBJ whole genome shotgun (WGS) entry which is preliminary data.</text>
</comment>
<feature type="transmembrane region" description="Helical" evidence="2">
    <location>
        <begin position="6"/>
        <end position="22"/>
    </location>
</feature>
<dbReference type="EMBL" id="NPBY01000043">
    <property type="protein sequence ID" value="PAD75953.1"/>
    <property type="molecule type" value="Genomic_DNA"/>
</dbReference>
<feature type="coiled-coil region" evidence="1">
    <location>
        <begin position="35"/>
        <end position="119"/>
    </location>
</feature>
<evidence type="ECO:0000313" key="3">
    <source>
        <dbReference type="EMBL" id="PAD75953.1"/>
    </source>
</evidence>
<protein>
    <recommendedName>
        <fullName evidence="5">DUF2802 domain-containing protein</fullName>
    </recommendedName>
</protein>
<keyword evidence="1" id="KW-0175">Coiled coil</keyword>
<dbReference type="InterPro" id="IPR046118">
    <property type="entry name" value="DUF6115"/>
</dbReference>
<dbReference type="AlphaFoldDB" id="A0A268ES57"/>
<dbReference type="Pfam" id="PF19610">
    <property type="entry name" value="DUF6115"/>
    <property type="match status" value="1"/>
</dbReference>
<keyword evidence="2" id="KW-0472">Membrane</keyword>